<keyword evidence="1" id="KW-0175">Coiled coil</keyword>
<evidence type="ECO:0000256" key="1">
    <source>
        <dbReference type="SAM" id="Coils"/>
    </source>
</evidence>
<dbReference type="GO" id="GO:0000800">
    <property type="term" value="C:lateral element"/>
    <property type="evidence" value="ECO:0007669"/>
    <property type="project" value="TreeGrafter"/>
</dbReference>
<dbReference type="GO" id="GO:0051653">
    <property type="term" value="P:spindle localization"/>
    <property type="evidence" value="ECO:0007669"/>
    <property type="project" value="TreeGrafter"/>
</dbReference>
<dbReference type="GO" id="GO:0000781">
    <property type="term" value="C:chromosome, telomeric region"/>
    <property type="evidence" value="ECO:0007669"/>
    <property type="project" value="TreeGrafter"/>
</dbReference>
<protein>
    <recommendedName>
        <fullName evidence="2">KASH5-like coiled-coil domain-containing protein</fullName>
    </recommendedName>
</protein>
<name>A0AAV6G575_9TELE</name>
<accession>A0AAV6G575</accession>
<dbReference type="Proteomes" id="UP000823561">
    <property type="component" value="Chromosome 16"/>
</dbReference>
<evidence type="ECO:0000259" key="2">
    <source>
        <dbReference type="Pfam" id="PF14662"/>
    </source>
</evidence>
<reference evidence="3" key="1">
    <citation type="submission" date="2020-10" db="EMBL/GenBank/DDBJ databases">
        <title>Chromosome-scale genome assembly of the Allis shad, Alosa alosa.</title>
        <authorList>
            <person name="Margot Z."/>
            <person name="Christophe K."/>
            <person name="Cabau C."/>
            <person name="Louis A."/>
            <person name="Berthelot C."/>
            <person name="Parey E."/>
            <person name="Roest Crollius H."/>
            <person name="Montfort J."/>
            <person name="Robinson-Rechavi M."/>
            <person name="Bucao C."/>
            <person name="Bouchez O."/>
            <person name="Gislard M."/>
            <person name="Lluch J."/>
            <person name="Milhes M."/>
            <person name="Lampietro C."/>
            <person name="Lopez Roques C."/>
            <person name="Donnadieu C."/>
            <person name="Braasch I."/>
            <person name="Desvignes T."/>
            <person name="Postlethwait J."/>
            <person name="Bobe J."/>
            <person name="Guiguen Y."/>
        </authorList>
    </citation>
    <scope>NUCLEOTIDE SEQUENCE</scope>
    <source>
        <strain evidence="3">M-15738</strain>
        <tissue evidence="3">Blood</tissue>
    </source>
</reference>
<comment type="caution">
    <text evidence="3">The sequence shown here is derived from an EMBL/GenBank/DDBJ whole genome shotgun (WGS) entry which is preliminary data.</text>
</comment>
<dbReference type="GO" id="GO:0034397">
    <property type="term" value="P:telomere localization"/>
    <property type="evidence" value="ECO:0007669"/>
    <property type="project" value="InterPro"/>
</dbReference>
<dbReference type="Pfam" id="PF14662">
    <property type="entry name" value="KASH_CCD"/>
    <property type="match status" value="1"/>
</dbReference>
<feature type="domain" description="KASH5-like coiled-coil" evidence="2">
    <location>
        <begin position="73"/>
        <end position="251"/>
    </location>
</feature>
<dbReference type="GO" id="GO:0090220">
    <property type="term" value="P:chromosome localization to nuclear envelope involved in homologous chromosome segregation"/>
    <property type="evidence" value="ECO:0007669"/>
    <property type="project" value="TreeGrafter"/>
</dbReference>
<feature type="coiled-coil region" evidence="1">
    <location>
        <begin position="140"/>
        <end position="251"/>
    </location>
</feature>
<dbReference type="InterPro" id="IPR028168">
    <property type="entry name" value="KASH5_CC"/>
</dbReference>
<dbReference type="EMBL" id="JADWDJ010000016">
    <property type="protein sequence ID" value="KAG5268552.1"/>
    <property type="molecule type" value="Genomic_DNA"/>
</dbReference>
<keyword evidence="4" id="KW-1185">Reference proteome</keyword>
<dbReference type="PANTHER" id="PTHR47300">
    <property type="entry name" value="PROTEIN KASH5"/>
    <property type="match status" value="1"/>
</dbReference>
<sequence length="421" mass="46518">MSACPVQDQGALSCTSSSNLLFDEKSAPSSPKIAEVCFGDGSDDMKSSMGDSLDGEEEEIWNSSNLNIDEKICLVDLLHCKTRQMKINADLQNVLYAHEDSNANLELENKSLKDQIKSMKPSVLDGGKLVHNMDDIHAALAEKERATRSLMANIRKLEKENKTMYGQIAAINDEISAILPKRETDQKKITDLSQIVQTLEQKLQEKRLQLAERDEIIHQRDCMIDSQKASLMELNTTGEQLKSNIKDLESQWEFEVVTEGGSFLNLDGSFSLAPTSPLSLAEEFSMIPGLLESMDAPQHPDNPEDEIGDVSQQEVEVGVTCEKVKEVKTDLAELKAMEVKQAQHSENSVSWLGEAWGHFKRGAWVGAAVGLGVLLPLSLLSLATPSCSTIPGLDCMDVLWTTARHIVQPYCDVQHFGMPPF</sequence>
<dbReference type="GO" id="GO:0051225">
    <property type="term" value="P:spindle assembly"/>
    <property type="evidence" value="ECO:0007669"/>
    <property type="project" value="TreeGrafter"/>
</dbReference>
<organism evidence="3 4">
    <name type="scientific">Alosa alosa</name>
    <name type="common">allis shad</name>
    <dbReference type="NCBI Taxonomy" id="278164"/>
    <lineage>
        <taxon>Eukaryota</taxon>
        <taxon>Metazoa</taxon>
        <taxon>Chordata</taxon>
        <taxon>Craniata</taxon>
        <taxon>Vertebrata</taxon>
        <taxon>Euteleostomi</taxon>
        <taxon>Actinopterygii</taxon>
        <taxon>Neopterygii</taxon>
        <taxon>Teleostei</taxon>
        <taxon>Clupei</taxon>
        <taxon>Clupeiformes</taxon>
        <taxon>Clupeoidei</taxon>
        <taxon>Clupeidae</taxon>
        <taxon>Alosa</taxon>
    </lineage>
</organism>
<dbReference type="AlphaFoldDB" id="A0AAV6G575"/>
<dbReference type="GO" id="GO:0070840">
    <property type="term" value="F:dynein complex binding"/>
    <property type="evidence" value="ECO:0007669"/>
    <property type="project" value="TreeGrafter"/>
</dbReference>
<gene>
    <name evidence="3" type="ORF">AALO_G00213820</name>
</gene>
<dbReference type="InterPro" id="IPR028170">
    <property type="entry name" value="KASH5"/>
</dbReference>
<dbReference type="GO" id="GO:0007015">
    <property type="term" value="P:actin filament organization"/>
    <property type="evidence" value="ECO:0007669"/>
    <property type="project" value="TreeGrafter"/>
</dbReference>
<dbReference type="GO" id="GO:0005640">
    <property type="term" value="C:nuclear outer membrane"/>
    <property type="evidence" value="ECO:0007669"/>
    <property type="project" value="TreeGrafter"/>
</dbReference>
<dbReference type="PANTHER" id="PTHR47300:SF1">
    <property type="entry name" value="PROTEIN KASH5"/>
    <property type="match status" value="1"/>
</dbReference>
<dbReference type="GO" id="GO:0034993">
    <property type="term" value="C:meiotic nuclear membrane microtubule tethering complex"/>
    <property type="evidence" value="ECO:0007669"/>
    <property type="project" value="InterPro"/>
</dbReference>
<evidence type="ECO:0000313" key="4">
    <source>
        <dbReference type="Proteomes" id="UP000823561"/>
    </source>
</evidence>
<dbReference type="GO" id="GO:0007129">
    <property type="term" value="P:homologous chromosome pairing at meiosis"/>
    <property type="evidence" value="ECO:0007669"/>
    <property type="project" value="TreeGrafter"/>
</dbReference>
<evidence type="ECO:0000313" key="3">
    <source>
        <dbReference type="EMBL" id="KAG5268552.1"/>
    </source>
</evidence>
<proteinExistence type="predicted"/>
<dbReference type="GO" id="GO:0090619">
    <property type="term" value="C:meiotic spindle pole"/>
    <property type="evidence" value="ECO:0007669"/>
    <property type="project" value="TreeGrafter"/>
</dbReference>